<dbReference type="GO" id="GO:0000160">
    <property type="term" value="P:phosphorelay signal transduction system"/>
    <property type="evidence" value="ECO:0007669"/>
    <property type="project" value="InterPro"/>
</dbReference>
<dbReference type="SMART" id="SM00448">
    <property type="entry name" value="REC"/>
    <property type="match status" value="1"/>
</dbReference>
<evidence type="ECO:0000259" key="3">
    <source>
        <dbReference type="PROSITE" id="PS51832"/>
    </source>
</evidence>
<dbReference type="STRING" id="675511.GCA_000341735_01169"/>
<evidence type="ECO:0000259" key="2">
    <source>
        <dbReference type="PROSITE" id="PS50110"/>
    </source>
</evidence>
<feature type="domain" description="Response regulatory" evidence="2">
    <location>
        <begin position="6"/>
        <end position="124"/>
    </location>
</feature>
<dbReference type="PROSITE" id="PS51832">
    <property type="entry name" value="HD_GYP"/>
    <property type="match status" value="1"/>
</dbReference>
<dbReference type="InterPro" id="IPR037522">
    <property type="entry name" value="HD_GYP_dom"/>
</dbReference>
<dbReference type="PANTHER" id="PTHR45228">
    <property type="entry name" value="CYCLIC DI-GMP PHOSPHODIESTERASE TM_0186-RELATED"/>
    <property type="match status" value="1"/>
</dbReference>
<sequence>MLTSNRILIVDDVIDNIRVAMNFLKEDNYDLSFAGSGEEALRLIRDNPAPFDLILLDIMMPGMDGFEVCRILKANPRYQDVPIIFLTARVDVDSMAKGFTVGGVDYITKPFHADELLARVKTHIDLFHAKKILREHNIALEAKVAYERVRLLTELEENQKEMIFMLTELMESTSDETGKHIKRLSEISALLAKYHKSLSVHDMDMLYHASPMHDIGKMMIPKEILNKPGRLTEDEFNVIKSHTTNGYQLLCRSDRRIIKSAAVIAHEHHEKWDGSGYPRGLKGNDIHIYGRIVALADVFDALTHVRCYKAVWSRDRVVDYIEGHRETQFDPELVDIFLDHVDDFFAIADLK</sequence>
<dbReference type="SUPFAM" id="SSF52172">
    <property type="entry name" value="CheY-like"/>
    <property type="match status" value="1"/>
</dbReference>
<protein>
    <submittedName>
        <fullName evidence="4">Response regulator</fullName>
    </submittedName>
</protein>
<evidence type="ECO:0000313" key="5">
    <source>
        <dbReference type="Proteomes" id="UP000305881"/>
    </source>
</evidence>
<organism evidence="4 5">
    <name type="scientific">Methylotuvimicrobium buryatense</name>
    <name type="common">Methylomicrobium buryatense</name>
    <dbReference type="NCBI Taxonomy" id="95641"/>
    <lineage>
        <taxon>Bacteria</taxon>
        <taxon>Pseudomonadati</taxon>
        <taxon>Pseudomonadota</taxon>
        <taxon>Gammaproteobacteria</taxon>
        <taxon>Methylococcales</taxon>
        <taxon>Methylococcaceae</taxon>
        <taxon>Methylotuvimicrobium</taxon>
    </lineage>
</organism>
<dbReference type="InterPro" id="IPR003607">
    <property type="entry name" value="HD/PDEase_dom"/>
</dbReference>
<dbReference type="SMART" id="SM00471">
    <property type="entry name" value="HDc"/>
    <property type="match status" value="1"/>
</dbReference>
<dbReference type="AlphaFoldDB" id="A0A4P9UM83"/>
<dbReference type="PANTHER" id="PTHR45228:SF5">
    <property type="entry name" value="CYCLIC DI-GMP PHOSPHODIESTERASE VC_1348-RELATED"/>
    <property type="match status" value="1"/>
</dbReference>
<evidence type="ECO:0000256" key="1">
    <source>
        <dbReference type="PROSITE-ProRule" id="PRU00169"/>
    </source>
</evidence>
<dbReference type="OrthoDB" id="9802066at2"/>
<dbReference type="InterPro" id="IPR001789">
    <property type="entry name" value="Sig_transdc_resp-reg_receiver"/>
</dbReference>
<keyword evidence="5" id="KW-1185">Reference proteome</keyword>
<dbReference type="InterPro" id="IPR052020">
    <property type="entry name" value="Cyclic_di-GMP/3'3'-cGAMP_PDE"/>
</dbReference>
<gene>
    <name evidence="4" type="ORF">EQU24_09335</name>
</gene>
<dbReference type="RefSeq" id="WP_017839756.1">
    <property type="nucleotide sequence ID" value="NZ_CP035467.1"/>
</dbReference>
<dbReference type="GO" id="GO:0008081">
    <property type="term" value="F:phosphoric diester hydrolase activity"/>
    <property type="evidence" value="ECO:0007669"/>
    <property type="project" value="UniProtKB-ARBA"/>
</dbReference>
<evidence type="ECO:0000313" key="4">
    <source>
        <dbReference type="EMBL" id="QCW82419.1"/>
    </source>
</evidence>
<dbReference type="CDD" id="cd00077">
    <property type="entry name" value="HDc"/>
    <property type="match status" value="1"/>
</dbReference>
<dbReference type="Gene3D" id="1.10.3210.10">
    <property type="entry name" value="Hypothetical protein af1432"/>
    <property type="match status" value="1"/>
</dbReference>
<dbReference type="CDD" id="cd19920">
    <property type="entry name" value="REC_PA4781-like"/>
    <property type="match status" value="1"/>
</dbReference>
<dbReference type="InterPro" id="IPR011006">
    <property type="entry name" value="CheY-like_superfamily"/>
</dbReference>
<dbReference type="KEGG" id="mbur:EQU24_09335"/>
<dbReference type="EMBL" id="CP035467">
    <property type="protein sequence ID" value="QCW82419.1"/>
    <property type="molecule type" value="Genomic_DNA"/>
</dbReference>
<dbReference type="Gene3D" id="3.40.50.2300">
    <property type="match status" value="1"/>
</dbReference>
<dbReference type="Proteomes" id="UP000305881">
    <property type="component" value="Chromosome"/>
</dbReference>
<dbReference type="Pfam" id="PF00072">
    <property type="entry name" value="Response_reg"/>
    <property type="match status" value="1"/>
</dbReference>
<reference evidence="5" key="1">
    <citation type="journal article" date="2019" name="J. Bacteriol.">
        <title>A Mutagenic Screen Identifies a TonB-Dependent Receptor Required for the Lanthanide Metal Switch in the Type I Methanotroph 'Methylotuvimicrobium buryatense' 5GB1C.</title>
        <authorList>
            <person name="Groom J.D."/>
            <person name="Ford S.M."/>
            <person name="Pesesky M.W."/>
            <person name="Lidstrom M.E."/>
        </authorList>
    </citation>
    <scope>NUCLEOTIDE SEQUENCE [LARGE SCALE GENOMIC DNA]</scope>
    <source>
        <strain evidence="5">5GB1C</strain>
    </source>
</reference>
<keyword evidence="1" id="KW-0597">Phosphoprotein</keyword>
<feature type="domain" description="HD-GYP" evidence="3">
    <location>
        <begin position="155"/>
        <end position="351"/>
    </location>
</feature>
<accession>A0A4P9UM83</accession>
<proteinExistence type="predicted"/>
<dbReference type="PROSITE" id="PS50110">
    <property type="entry name" value="RESPONSE_REGULATORY"/>
    <property type="match status" value="1"/>
</dbReference>
<dbReference type="SUPFAM" id="SSF109604">
    <property type="entry name" value="HD-domain/PDEase-like"/>
    <property type="match status" value="1"/>
</dbReference>
<dbReference type="Pfam" id="PF13487">
    <property type="entry name" value="HD_5"/>
    <property type="match status" value="1"/>
</dbReference>
<feature type="modified residue" description="4-aspartylphosphate" evidence="1">
    <location>
        <position position="57"/>
    </location>
</feature>
<name>A0A4P9UM83_METBY</name>